<gene>
    <name evidence="1" type="ORF">AVEN_176157_1</name>
</gene>
<dbReference type="OrthoDB" id="8066980at2759"/>
<comment type="caution">
    <text evidence="1">The sequence shown here is derived from an EMBL/GenBank/DDBJ whole genome shotgun (WGS) entry which is preliminary data.</text>
</comment>
<sequence length="175" mass="19679">MAVRVNYGSQDSLALSISTNNKEECVHVGALQDRPLDLEQRNLYKHTLKGGHCGYSVYLQQILSVFKASLDDLAQIADKIHEVSGCNSTVARVEPKPDQVELDAIKAKLTDLKNMVKTLSVSEYSHGRIKSRRQSLTPSRHTAGKKVEPKRLCWYHHRFGDKASKCVKPYAYPLN</sequence>
<dbReference type="PANTHER" id="PTHR33327">
    <property type="entry name" value="ENDONUCLEASE"/>
    <property type="match status" value="1"/>
</dbReference>
<reference evidence="1 2" key="1">
    <citation type="journal article" date="2019" name="Sci. Rep.">
        <title>Orb-weaving spider Araneus ventricosus genome elucidates the spidroin gene catalogue.</title>
        <authorList>
            <person name="Kono N."/>
            <person name="Nakamura H."/>
            <person name="Ohtoshi R."/>
            <person name="Moran D.A.P."/>
            <person name="Shinohara A."/>
            <person name="Yoshida Y."/>
            <person name="Fujiwara M."/>
            <person name="Mori M."/>
            <person name="Tomita M."/>
            <person name="Arakawa K."/>
        </authorList>
    </citation>
    <scope>NUCLEOTIDE SEQUENCE [LARGE SCALE GENOMIC DNA]</scope>
</reference>
<keyword evidence="2" id="KW-1185">Reference proteome</keyword>
<dbReference type="PANTHER" id="PTHR33327:SF3">
    <property type="entry name" value="RNA-DIRECTED DNA POLYMERASE"/>
    <property type="match status" value="1"/>
</dbReference>
<accession>A0A4Y2Q463</accession>
<proteinExistence type="predicted"/>
<dbReference type="AlphaFoldDB" id="A0A4Y2Q463"/>
<dbReference type="Proteomes" id="UP000499080">
    <property type="component" value="Unassembled WGS sequence"/>
</dbReference>
<protein>
    <submittedName>
        <fullName evidence="1">Uncharacterized protein</fullName>
    </submittedName>
</protein>
<organism evidence="1 2">
    <name type="scientific">Araneus ventricosus</name>
    <name type="common">Orbweaver spider</name>
    <name type="synonym">Epeira ventricosa</name>
    <dbReference type="NCBI Taxonomy" id="182803"/>
    <lineage>
        <taxon>Eukaryota</taxon>
        <taxon>Metazoa</taxon>
        <taxon>Ecdysozoa</taxon>
        <taxon>Arthropoda</taxon>
        <taxon>Chelicerata</taxon>
        <taxon>Arachnida</taxon>
        <taxon>Araneae</taxon>
        <taxon>Araneomorphae</taxon>
        <taxon>Entelegynae</taxon>
        <taxon>Araneoidea</taxon>
        <taxon>Araneidae</taxon>
        <taxon>Araneus</taxon>
    </lineage>
</organism>
<dbReference type="EMBL" id="BGPR01012842">
    <property type="protein sequence ID" value="GBN57933.1"/>
    <property type="molecule type" value="Genomic_DNA"/>
</dbReference>
<name>A0A4Y2Q463_ARAVE</name>
<evidence type="ECO:0000313" key="1">
    <source>
        <dbReference type="EMBL" id="GBN57933.1"/>
    </source>
</evidence>
<evidence type="ECO:0000313" key="2">
    <source>
        <dbReference type="Proteomes" id="UP000499080"/>
    </source>
</evidence>